<feature type="region of interest" description="Disordered" evidence="1">
    <location>
        <begin position="1"/>
        <end position="77"/>
    </location>
</feature>
<accession>A0A8C8S1J1</accession>
<organism evidence="3 4">
    <name type="scientific">Pelusios castaneus</name>
    <name type="common">West African mud turtle</name>
    <dbReference type="NCBI Taxonomy" id="367368"/>
    <lineage>
        <taxon>Eukaryota</taxon>
        <taxon>Metazoa</taxon>
        <taxon>Chordata</taxon>
        <taxon>Craniata</taxon>
        <taxon>Vertebrata</taxon>
        <taxon>Euteleostomi</taxon>
        <taxon>Archelosauria</taxon>
        <taxon>Testudinata</taxon>
        <taxon>Testudines</taxon>
        <taxon>Pleurodira</taxon>
        <taxon>Pelomedusidae</taxon>
        <taxon>Pelusios</taxon>
    </lineage>
</organism>
<dbReference type="SUPFAM" id="SSF52540">
    <property type="entry name" value="P-loop containing nucleoside triphosphate hydrolases"/>
    <property type="match status" value="1"/>
</dbReference>
<reference evidence="3" key="2">
    <citation type="submission" date="2025-09" db="UniProtKB">
        <authorList>
            <consortium name="Ensembl"/>
        </authorList>
    </citation>
    <scope>IDENTIFICATION</scope>
</reference>
<dbReference type="GO" id="GO:0016559">
    <property type="term" value="P:peroxisome fission"/>
    <property type="evidence" value="ECO:0007669"/>
    <property type="project" value="TreeGrafter"/>
</dbReference>
<dbReference type="Pfam" id="PF00350">
    <property type="entry name" value="Dynamin_N"/>
    <property type="match status" value="1"/>
</dbReference>
<evidence type="ECO:0000313" key="3">
    <source>
        <dbReference type="Ensembl" id="ENSPCEP00000014174.1"/>
    </source>
</evidence>
<proteinExistence type="predicted"/>
<dbReference type="GO" id="GO:0005874">
    <property type="term" value="C:microtubule"/>
    <property type="evidence" value="ECO:0007669"/>
    <property type="project" value="TreeGrafter"/>
</dbReference>
<evidence type="ECO:0000313" key="4">
    <source>
        <dbReference type="Proteomes" id="UP000694393"/>
    </source>
</evidence>
<evidence type="ECO:0000259" key="2">
    <source>
        <dbReference type="Pfam" id="PF00350"/>
    </source>
</evidence>
<name>A0A8C8S1J1_9SAUR</name>
<dbReference type="GO" id="GO:0005739">
    <property type="term" value="C:mitochondrion"/>
    <property type="evidence" value="ECO:0007669"/>
    <property type="project" value="TreeGrafter"/>
</dbReference>
<dbReference type="GO" id="GO:0016020">
    <property type="term" value="C:membrane"/>
    <property type="evidence" value="ECO:0007669"/>
    <property type="project" value="TreeGrafter"/>
</dbReference>
<dbReference type="PANTHER" id="PTHR11566">
    <property type="entry name" value="DYNAMIN"/>
    <property type="match status" value="1"/>
</dbReference>
<evidence type="ECO:0000256" key="1">
    <source>
        <dbReference type="SAM" id="MobiDB-lite"/>
    </source>
</evidence>
<dbReference type="Proteomes" id="UP000694393">
    <property type="component" value="Unplaced"/>
</dbReference>
<sequence>MGLGVVMGRVFSSSPGRSVSGGLDSPGDVSAAPPRRTSRRHGDPEPHDQQTAGDSLRGGGRGDPAAPARGGGGTGIQAEERATFLHCKHKTLSDFDEIWQEIVTETERMTGASKGMSPGPLSLKIYSPCFLNLSLIDLPEITKGAEHWPWSPNWT</sequence>
<protein>
    <recommendedName>
        <fullName evidence="2">Dynamin N-terminal domain-containing protein</fullName>
    </recommendedName>
</protein>
<dbReference type="AlphaFoldDB" id="A0A8C8S1J1"/>
<dbReference type="GO" id="GO:0006897">
    <property type="term" value="P:endocytosis"/>
    <property type="evidence" value="ECO:0007669"/>
    <property type="project" value="TreeGrafter"/>
</dbReference>
<dbReference type="GO" id="GO:0008017">
    <property type="term" value="F:microtubule binding"/>
    <property type="evidence" value="ECO:0007669"/>
    <property type="project" value="TreeGrafter"/>
</dbReference>
<dbReference type="GO" id="GO:0000266">
    <property type="term" value="P:mitochondrial fission"/>
    <property type="evidence" value="ECO:0007669"/>
    <property type="project" value="TreeGrafter"/>
</dbReference>
<feature type="domain" description="Dynamin N-terminal" evidence="2">
    <location>
        <begin position="89"/>
        <end position="146"/>
    </location>
</feature>
<dbReference type="GO" id="GO:0048312">
    <property type="term" value="P:intracellular distribution of mitochondria"/>
    <property type="evidence" value="ECO:0007669"/>
    <property type="project" value="TreeGrafter"/>
</dbReference>
<dbReference type="InterPro" id="IPR022812">
    <property type="entry name" value="Dynamin"/>
</dbReference>
<dbReference type="Gene3D" id="3.40.50.300">
    <property type="entry name" value="P-loop containing nucleotide triphosphate hydrolases"/>
    <property type="match status" value="1"/>
</dbReference>
<dbReference type="Ensembl" id="ENSPCET00000014695.1">
    <property type="protein sequence ID" value="ENSPCEP00000014174.1"/>
    <property type="gene ID" value="ENSPCEG00000011265.1"/>
</dbReference>
<reference evidence="3" key="1">
    <citation type="submission" date="2025-08" db="UniProtKB">
        <authorList>
            <consortium name="Ensembl"/>
        </authorList>
    </citation>
    <scope>IDENTIFICATION</scope>
</reference>
<dbReference type="GO" id="GO:0003924">
    <property type="term" value="F:GTPase activity"/>
    <property type="evidence" value="ECO:0007669"/>
    <property type="project" value="TreeGrafter"/>
</dbReference>
<dbReference type="PANTHER" id="PTHR11566:SF50">
    <property type="entry name" value="DYNAMIN-1-LIKE PROTEIN ISOFORM X1"/>
    <property type="match status" value="1"/>
</dbReference>
<dbReference type="InterPro" id="IPR045063">
    <property type="entry name" value="Dynamin_N"/>
</dbReference>
<dbReference type="InterPro" id="IPR027417">
    <property type="entry name" value="P-loop_NTPase"/>
</dbReference>
<keyword evidence="4" id="KW-1185">Reference proteome</keyword>